<keyword evidence="1" id="KW-0175">Coiled coil</keyword>
<dbReference type="Gene3D" id="1.10.287.1490">
    <property type="match status" value="1"/>
</dbReference>
<keyword evidence="2" id="KW-0812">Transmembrane</keyword>
<feature type="transmembrane region" description="Helical" evidence="2">
    <location>
        <begin position="6"/>
        <end position="26"/>
    </location>
</feature>
<dbReference type="EMBL" id="JAIVFP010000001">
    <property type="protein sequence ID" value="MCI4684662.1"/>
    <property type="molecule type" value="Genomic_DNA"/>
</dbReference>
<sequence length="309" mass="34069">MVEQIVDFALGFVICGLIGLAFLPLVSARARRLTLAKIEQRLPMTFDEIEADRDLLRARFAVENRSLEVRAAEARDGRAAEAAELGRRAVAVMRATERLNETTALLNDRNLQLAKSLEFGEKTQAALDETRASLAARQEELTKLHGEFDRLAEDRQKLDARVRQLEGELATAAAELEGVRSRLETSEAARKEISARADDLASENKALAADLGEAERRAADFEARRTRLLAKVAAERRRGEELESANLDLRRQMAARAAAVLSGGVDADANGEPPNGLVPAFNSEQELLDLREAISRLGRQIAHLDRVEE</sequence>
<keyword evidence="2" id="KW-0472">Membrane</keyword>
<evidence type="ECO:0000256" key="2">
    <source>
        <dbReference type="SAM" id="Phobius"/>
    </source>
</evidence>
<organism evidence="3 4">
    <name type="scientific">Candidatus Rhodoblastus alkanivorans</name>
    <dbReference type="NCBI Taxonomy" id="2954117"/>
    <lineage>
        <taxon>Bacteria</taxon>
        <taxon>Pseudomonadati</taxon>
        <taxon>Pseudomonadota</taxon>
        <taxon>Alphaproteobacteria</taxon>
        <taxon>Hyphomicrobiales</taxon>
        <taxon>Rhodoblastaceae</taxon>
        <taxon>Rhodoblastus</taxon>
    </lineage>
</organism>
<dbReference type="Proteomes" id="UP001139104">
    <property type="component" value="Unassembled WGS sequence"/>
</dbReference>
<evidence type="ECO:0000256" key="1">
    <source>
        <dbReference type="SAM" id="Coils"/>
    </source>
</evidence>
<accession>A0ABS9ZBW3</accession>
<keyword evidence="2" id="KW-1133">Transmembrane helix</keyword>
<gene>
    <name evidence="3" type="ORF">K2U94_18135</name>
</gene>
<reference evidence="3" key="1">
    <citation type="journal article" date="2022" name="ISME J.">
        <title>Identification of active gaseous-alkane degraders at natural gas seeps.</title>
        <authorList>
            <person name="Farhan Ul Haque M."/>
            <person name="Hernandez M."/>
            <person name="Crombie A.T."/>
            <person name="Murrell J.C."/>
        </authorList>
    </citation>
    <scope>NUCLEOTIDE SEQUENCE</scope>
    <source>
        <strain evidence="3">PC2</strain>
    </source>
</reference>
<evidence type="ECO:0000313" key="3">
    <source>
        <dbReference type="EMBL" id="MCI4684662.1"/>
    </source>
</evidence>
<evidence type="ECO:0008006" key="5">
    <source>
        <dbReference type="Google" id="ProtNLM"/>
    </source>
</evidence>
<evidence type="ECO:0000313" key="4">
    <source>
        <dbReference type="Proteomes" id="UP001139104"/>
    </source>
</evidence>
<name>A0ABS9ZBW3_9HYPH</name>
<keyword evidence="4" id="KW-1185">Reference proteome</keyword>
<comment type="caution">
    <text evidence="3">The sequence shown here is derived from an EMBL/GenBank/DDBJ whole genome shotgun (WGS) entry which is preliminary data.</text>
</comment>
<dbReference type="RefSeq" id="WP_243068549.1">
    <property type="nucleotide sequence ID" value="NZ_JAIVFK010000005.1"/>
</dbReference>
<proteinExistence type="predicted"/>
<protein>
    <recommendedName>
        <fullName evidence="5">Chromosome partitioning protein ParA</fullName>
    </recommendedName>
</protein>
<feature type="coiled-coil region" evidence="1">
    <location>
        <begin position="148"/>
        <end position="231"/>
    </location>
</feature>